<proteinExistence type="predicted"/>
<organism evidence="2 3">
    <name type="scientific">Paraburkholderia fungorum</name>
    <dbReference type="NCBI Taxonomy" id="134537"/>
    <lineage>
        <taxon>Bacteria</taxon>
        <taxon>Pseudomonadati</taxon>
        <taxon>Pseudomonadota</taxon>
        <taxon>Betaproteobacteria</taxon>
        <taxon>Burkholderiales</taxon>
        <taxon>Burkholderiaceae</taxon>
        <taxon>Paraburkholderia</taxon>
    </lineage>
</organism>
<evidence type="ECO:0000259" key="1">
    <source>
        <dbReference type="Pfam" id="PF14397"/>
    </source>
</evidence>
<sequence length="352" mass="39388">MLLDVDSAVRQSLKKVAQYRFHQDHGAQARRALQLIEKQYGRADPANLKLADEYAREVFGDGVYAPWLRVYAAFSGTFKEGWIPDNFYGSVVVPQLQGGYGKISHLKPIARLIFDGGEFPDVAYFANGLFFTGQSVVIPEQEVKSVVFREVDRVVFKLDGSRRGSGVFFFDRNNFDHEIVKSLGNGVIQKFIIQHSLFNTFASKSVATLRFTTVVDDLGGISIRACFLRLGRAQDTHVQTDHEICVPVNLANGELCREGYMSDWGPTEVHPDSGVSFSGVRIPVFEQCVATVLGLHRKIPFVRCVGWDIAVDADEKVQVMEWNGEHNDVKFSEATQGPCFSGLNWERLKVVS</sequence>
<feature type="domain" description="Alpha-L-glutamate ligase-related protein ATP-grasp" evidence="1">
    <location>
        <begin position="185"/>
        <end position="334"/>
    </location>
</feature>
<evidence type="ECO:0000313" key="3">
    <source>
        <dbReference type="Proteomes" id="UP000183487"/>
    </source>
</evidence>
<name>A0A1H1HB05_9BURK</name>
<reference evidence="3" key="1">
    <citation type="submission" date="2016-10" db="EMBL/GenBank/DDBJ databases">
        <authorList>
            <person name="Varghese N."/>
            <person name="Submissions S."/>
        </authorList>
    </citation>
    <scope>NUCLEOTIDE SEQUENCE [LARGE SCALE GENOMIC DNA]</scope>
    <source>
        <strain evidence="3">GAS106B</strain>
    </source>
</reference>
<dbReference type="InterPro" id="IPR039523">
    <property type="entry name" value="RimK-rel_E_lig_ATP-grasp"/>
</dbReference>
<dbReference type="Pfam" id="PF14397">
    <property type="entry name" value="ATPgrasp_ST"/>
    <property type="match status" value="1"/>
</dbReference>
<dbReference type="AlphaFoldDB" id="A0A1H1HB05"/>
<gene>
    <name evidence="2" type="ORF">SAMN05443245_3710</name>
</gene>
<accession>A0A1H1HB05</accession>
<dbReference type="Proteomes" id="UP000183487">
    <property type="component" value="Unassembled WGS sequence"/>
</dbReference>
<dbReference type="EMBL" id="FNKP01000002">
    <property type="protein sequence ID" value="SDR22662.1"/>
    <property type="molecule type" value="Genomic_DNA"/>
</dbReference>
<evidence type="ECO:0000313" key="2">
    <source>
        <dbReference type="EMBL" id="SDR22662.1"/>
    </source>
</evidence>
<protein>
    <submittedName>
        <fullName evidence="2">Sugar-transfer associated ATP-grasp</fullName>
    </submittedName>
</protein>
<keyword evidence="3" id="KW-1185">Reference proteome</keyword>